<evidence type="ECO:0000256" key="1">
    <source>
        <dbReference type="SAM" id="MobiDB-lite"/>
    </source>
</evidence>
<protein>
    <submittedName>
        <fullName evidence="2">Uncharacterized protein</fullName>
    </submittedName>
</protein>
<comment type="caution">
    <text evidence="2">The sequence shown here is derived from an EMBL/GenBank/DDBJ whole genome shotgun (WGS) entry which is preliminary data.</text>
</comment>
<evidence type="ECO:0000313" key="2">
    <source>
        <dbReference type="EMBL" id="CAE7630831.1"/>
    </source>
</evidence>
<feature type="compositionally biased region" description="Basic and acidic residues" evidence="1">
    <location>
        <begin position="71"/>
        <end position="84"/>
    </location>
</feature>
<dbReference type="AlphaFoldDB" id="A0A812VDZ0"/>
<gene>
    <name evidence="2" type="ORF">SNEC2469_LOCUS17766</name>
</gene>
<dbReference type="OrthoDB" id="436299at2759"/>
<feature type="compositionally biased region" description="Basic and acidic residues" evidence="1">
    <location>
        <begin position="7"/>
        <end position="24"/>
    </location>
</feature>
<proteinExistence type="predicted"/>
<dbReference type="EMBL" id="CAJNJA010029575">
    <property type="protein sequence ID" value="CAE7630831.1"/>
    <property type="molecule type" value="Genomic_DNA"/>
</dbReference>
<feature type="compositionally biased region" description="Polar residues" evidence="1">
    <location>
        <begin position="28"/>
        <end position="37"/>
    </location>
</feature>
<dbReference type="Proteomes" id="UP000601435">
    <property type="component" value="Unassembled WGS sequence"/>
</dbReference>
<feature type="region of interest" description="Disordered" evidence="1">
    <location>
        <begin position="1"/>
        <end position="147"/>
    </location>
</feature>
<feature type="compositionally biased region" description="Basic and acidic residues" evidence="1">
    <location>
        <begin position="98"/>
        <end position="109"/>
    </location>
</feature>
<accession>A0A812VDZ0</accession>
<evidence type="ECO:0000313" key="3">
    <source>
        <dbReference type="Proteomes" id="UP000601435"/>
    </source>
</evidence>
<feature type="compositionally biased region" description="Basic and acidic residues" evidence="1">
    <location>
        <begin position="167"/>
        <end position="186"/>
    </location>
</feature>
<keyword evidence="3" id="KW-1185">Reference proteome</keyword>
<sequence length="1121" mass="119142">MFGSRATEGRPLRVDFGRMREKLVQRQRGVTTSNPVATGQRPRQDRPARDRKAREEGPRPPQEQEAPPGRELGRSELASKREADTSTPKPPSQNQGPHSEEHAPEKPGEPDQAPEASGQSGAQSPEEGETGSSESSSDDCNSQADFSGSEENFAVAVAEEAQTEQPAKADKASGPDSNLKDGKTDSVMEPVEGRNGSQSDASRTVRTIPVPKHLCKQLPGLCAASHTKFDIQDKTAPFARVTVSGSEKAVETVLAKIRVFGHRSHDTVELCVAKNAQGQLHGWTQETIGRATQASATFSHDKDNLRVALKGAPAAVDKAWLLVVKAALGKAWYSVAALMSWCFSRRCDMLPGTEKSRRFIEPHAPPLCATLDWNADFGLLSRERKMEHHVAAKELRRPENPCEVSFSEVQGPRSTWKKKGDMGYGSCISRPSHARSTIHDSHEQLLTSRARPALACCPVKGMKARCRKVEHRDTNHQVRQSWAWMALKDDGIAMLPAPKGSTVDFPQVIFSARTAPKWKITLSDAGTQLEILRLEFSAHYAEVEAATQVASLLPVQSFVHVDPAIALFGHSRIRSLSVLDFADFDSSPSVRTAACLDFRPSVFGRSHCGSAMSALDFLCSGPVLLQFGRQRLGSSLLAPDFAQLDTPLTRLGSTLVVLDYAQSEASATLRGFARTGVPVFASHSAYTGAFSSLRSRGHLGFTSSVMLMSRFGLSIPAPDSCHSGSFSLVRAPVRMEFFLLVLPSGHAGFSSLLHGFTRVGAFPFLVGLGSLGFSMAVLDLSLFGSPSLLRSSARMGSALLAPAFARPEPSSALRSFARAAALLLACGKVRLGSGPFALDFLLLGFLLLSRGLAHLDLHVLALGFSHLGVATLLQQLGKTGTSASAFARGRIAPAPSVLDPVHIEPLSALQQLACLGLPLLVSGFMHLGSPLLLRNVGRFGLSVVVAGSVRLGVSLSILDVGLLGFTVFARCAGRPEAALSTHDYACFGSLPLVQSLVCLDFLLIVADVTNSGSSPAIRSLGCLGPTASASGLACAGLVSPLSASESSVLDSSVPLRSPAKLGTAMAASDLAQVGISMFLRMLCHLGAFPSAMGSSRLGPAFSPPVIDIVHMASPPLPQSSA</sequence>
<feature type="compositionally biased region" description="Basic and acidic residues" evidence="1">
    <location>
        <begin position="42"/>
        <end position="58"/>
    </location>
</feature>
<name>A0A812VDZ0_9DINO</name>
<feature type="region of interest" description="Disordered" evidence="1">
    <location>
        <begin position="159"/>
        <end position="203"/>
    </location>
</feature>
<organism evidence="2 3">
    <name type="scientific">Symbiodinium necroappetens</name>
    <dbReference type="NCBI Taxonomy" id="1628268"/>
    <lineage>
        <taxon>Eukaryota</taxon>
        <taxon>Sar</taxon>
        <taxon>Alveolata</taxon>
        <taxon>Dinophyceae</taxon>
        <taxon>Suessiales</taxon>
        <taxon>Symbiodiniaceae</taxon>
        <taxon>Symbiodinium</taxon>
    </lineage>
</organism>
<reference evidence="2" key="1">
    <citation type="submission" date="2021-02" db="EMBL/GenBank/DDBJ databases">
        <authorList>
            <person name="Dougan E. K."/>
            <person name="Rhodes N."/>
            <person name="Thang M."/>
            <person name="Chan C."/>
        </authorList>
    </citation>
    <scope>NUCLEOTIDE SEQUENCE</scope>
</reference>